<evidence type="ECO:0000313" key="3">
    <source>
        <dbReference type="Proteomes" id="UP000029981"/>
    </source>
</evidence>
<dbReference type="Proteomes" id="UP000029981">
    <property type="component" value="Chromosome 4"/>
</dbReference>
<feature type="region of interest" description="Disordered" evidence="1">
    <location>
        <begin position="46"/>
        <end position="67"/>
    </location>
</feature>
<evidence type="ECO:0000313" key="2">
    <source>
        <dbReference type="EMBL" id="KGN55146.1"/>
    </source>
</evidence>
<reference evidence="2 3" key="2">
    <citation type="journal article" date="2009" name="PLoS ONE">
        <title>An integrated genetic and cytogenetic map of the cucumber genome.</title>
        <authorList>
            <person name="Ren Y."/>
            <person name="Zhang Z."/>
            <person name="Liu J."/>
            <person name="Staub J.E."/>
            <person name="Han Y."/>
            <person name="Cheng Z."/>
            <person name="Li X."/>
            <person name="Lu J."/>
            <person name="Miao H."/>
            <person name="Kang H."/>
            <person name="Xie B."/>
            <person name="Gu X."/>
            <person name="Wang X."/>
            <person name="Du Y."/>
            <person name="Jin W."/>
            <person name="Huang S."/>
        </authorList>
    </citation>
    <scope>NUCLEOTIDE SEQUENCE [LARGE SCALE GENOMIC DNA]</scope>
    <source>
        <strain evidence="3">cv. 9930</strain>
    </source>
</reference>
<name>A0A0A0L4R8_CUCSA</name>
<evidence type="ECO:0000256" key="1">
    <source>
        <dbReference type="SAM" id="MobiDB-lite"/>
    </source>
</evidence>
<reference evidence="2 3" key="4">
    <citation type="journal article" date="2011" name="BMC Genomics">
        <title>RNA-Seq improves annotation of protein-coding genes in the cucumber genome.</title>
        <authorList>
            <person name="Li Z."/>
            <person name="Zhang Z."/>
            <person name="Yan P."/>
            <person name="Huang S."/>
            <person name="Fei Z."/>
            <person name="Lin K."/>
        </authorList>
    </citation>
    <scope>NUCLEOTIDE SEQUENCE [LARGE SCALE GENOMIC DNA]</scope>
    <source>
        <strain evidence="3">cv. 9930</strain>
    </source>
</reference>
<gene>
    <name evidence="2" type="ORF">Csa_4G638350</name>
</gene>
<proteinExistence type="predicted"/>
<dbReference type="AlphaFoldDB" id="A0A0A0L4R8"/>
<feature type="compositionally biased region" description="Basic residues" evidence="1">
    <location>
        <begin position="58"/>
        <end position="67"/>
    </location>
</feature>
<reference evidence="2 3" key="3">
    <citation type="journal article" date="2010" name="BMC Genomics">
        <title>Transcriptome sequencing and comparative analysis of cucumber flowers with different sex types.</title>
        <authorList>
            <person name="Guo S."/>
            <person name="Zheng Y."/>
            <person name="Joung J.G."/>
            <person name="Liu S."/>
            <person name="Zhang Z."/>
            <person name="Crasta O.R."/>
            <person name="Sobral B.W."/>
            <person name="Xu Y."/>
            <person name="Huang S."/>
            <person name="Fei Z."/>
        </authorList>
    </citation>
    <scope>NUCLEOTIDE SEQUENCE [LARGE SCALE GENOMIC DNA]</scope>
    <source>
        <strain evidence="3">cv. 9930</strain>
    </source>
</reference>
<dbReference type="EMBL" id="CM002925">
    <property type="protein sequence ID" value="KGN55146.1"/>
    <property type="molecule type" value="Genomic_DNA"/>
</dbReference>
<dbReference type="Gramene" id="KGN55146">
    <property type="protein sequence ID" value="KGN55146"/>
    <property type="gene ID" value="Csa_4G638350"/>
</dbReference>
<accession>A0A0A0L4R8</accession>
<protein>
    <submittedName>
        <fullName evidence="2">Uncharacterized protein</fullName>
    </submittedName>
</protein>
<feature type="compositionally biased region" description="Basic and acidic residues" evidence="1">
    <location>
        <begin position="48"/>
        <end position="57"/>
    </location>
</feature>
<reference evidence="2 3" key="1">
    <citation type="journal article" date="2009" name="Nat. Genet.">
        <title>The genome of the cucumber, Cucumis sativus L.</title>
        <authorList>
            <person name="Huang S."/>
            <person name="Li R."/>
            <person name="Zhang Z."/>
            <person name="Li L."/>
            <person name="Gu X."/>
            <person name="Fan W."/>
            <person name="Lucas W.J."/>
            <person name="Wang X."/>
            <person name="Xie B."/>
            <person name="Ni P."/>
            <person name="Ren Y."/>
            <person name="Zhu H."/>
            <person name="Li J."/>
            <person name="Lin K."/>
            <person name="Jin W."/>
            <person name="Fei Z."/>
            <person name="Li G."/>
            <person name="Staub J."/>
            <person name="Kilian A."/>
            <person name="van der Vossen E.A."/>
            <person name="Wu Y."/>
            <person name="Guo J."/>
            <person name="He J."/>
            <person name="Jia Z."/>
            <person name="Ren Y."/>
            <person name="Tian G."/>
            <person name="Lu Y."/>
            <person name="Ruan J."/>
            <person name="Qian W."/>
            <person name="Wang M."/>
            <person name="Huang Q."/>
            <person name="Li B."/>
            <person name="Xuan Z."/>
            <person name="Cao J."/>
            <person name="Asan"/>
            <person name="Wu Z."/>
            <person name="Zhang J."/>
            <person name="Cai Q."/>
            <person name="Bai Y."/>
            <person name="Zhao B."/>
            <person name="Han Y."/>
            <person name="Li Y."/>
            <person name="Li X."/>
            <person name="Wang S."/>
            <person name="Shi Q."/>
            <person name="Liu S."/>
            <person name="Cho W.K."/>
            <person name="Kim J.Y."/>
            <person name="Xu Y."/>
            <person name="Heller-Uszynska K."/>
            <person name="Miao H."/>
            <person name="Cheng Z."/>
            <person name="Zhang S."/>
            <person name="Wu J."/>
            <person name="Yang Y."/>
            <person name="Kang H."/>
            <person name="Li M."/>
            <person name="Liang H."/>
            <person name="Ren X."/>
            <person name="Shi Z."/>
            <person name="Wen M."/>
            <person name="Jian M."/>
            <person name="Yang H."/>
            <person name="Zhang G."/>
            <person name="Yang Z."/>
            <person name="Chen R."/>
            <person name="Liu S."/>
            <person name="Li J."/>
            <person name="Ma L."/>
            <person name="Liu H."/>
            <person name="Zhou Y."/>
            <person name="Zhao J."/>
            <person name="Fang X."/>
            <person name="Li G."/>
            <person name="Fang L."/>
            <person name="Li Y."/>
            <person name="Liu D."/>
            <person name="Zheng H."/>
            <person name="Zhang Y."/>
            <person name="Qin N."/>
            <person name="Li Z."/>
            <person name="Yang G."/>
            <person name="Yang S."/>
            <person name="Bolund L."/>
            <person name="Kristiansen K."/>
            <person name="Zheng H."/>
            <person name="Li S."/>
            <person name="Zhang X."/>
            <person name="Yang H."/>
            <person name="Wang J."/>
            <person name="Sun R."/>
            <person name="Zhang B."/>
            <person name="Jiang S."/>
            <person name="Wang J."/>
            <person name="Du Y."/>
            <person name="Li S."/>
        </authorList>
    </citation>
    <scope>NUCLEOTIDE SEQUENCE [LARGE SCALE GENOMIC DNA]</scope>
    <source>
        <strain evidence="3">cv. 9930</strain>
    </source>
</reference>
<keyword evidence="3" id="KW-1185">Reference proteome</keyword>
<organism evidence="2 3">
    <name type="scientific">Cucumis sativus</name>
    <name type="common">Cucumber</name>
    <dbReference type="NCBI Taxonomy" id="3659"/>
    <lineage>
        <taxon>Eukaryota</taxon>
        <taxon>Viridiplantae</taxon>
        <taxon>Streptophyta</taxon>
        <taxon>Embryophyta</taxon>
        <taxon>Tracheophyta</taxon>
        <taxon>Spermatophyta</taxon>
        <taxon>Magnoliopsida</taxon>
        <taxon>eudicotyledons</taxon>
        <taxon>Gunneridae</taxon>
        <taxon>Pentapetalae</taxon>
        <taxon>rosids</taxon>
        <taxon>fabids</taxon>
        <taxon>Cucurbitales</taxon>
        <taxon>Cucurbitaceae</taxon>
        <taxon>Benincaseae</taxon>
        <taxon>Cucumis</taxon>
    </lineage>
</organism>
<sequence>MASHYKFLEPILRGIKLTRNQNTKTTGNSPKINRRVAAASKYGVGRRRVMETSDRKEIRRRSGPLEE</sequence>